<dbReference type="PROSITE" id="PS50330">
    <property type="entry name" value="UIM"/>
    <property type="match status" value="1"/>
</dbReference>
<evidence type="ECO:0000256" key="6">
    <source>
        <dbReference type="SAM" id="Coils"/>
    </source>
</evidence>
<evidence type="ECO:0000313" key="10">
    <source>
        <dbReference type="Proteomes" id="UP001210925"/>
    </source>
</evidence>
<feature type="compositionally biased region" description="Polar residues" evidence="7">
    <location>
        <begin position="467"/>
        <end position="476"/>
    </location>
</feature>
<proteinExistence type="inferred from homology"/>
<dbReference type="GO" id="GO:0005886">
    <property type="term" value="C:plasma membrane"/>
    <property type="evidence" value="ECO:0007669"/>
    <property type="project" value="TreeGrafter"/>
</dbReference>
<evidence type="ECO:0000256" key="7">
    <source>
        <dbReference type="SAM" id="MobiDB-lite"/>
    </source>
</evidence>
<comment type="subcellular location">
    <subcellularLocation>
        <location evidence="1">Cytoplasm</location>
    </subcellularLocation>
</comment>
<feature type="compositionally biased region" description="Low complexity" evidence="7">
    <location>
        <begin position="321"/>
        <end position="332"/>
    </location>
</feature>
<feature type="domain" description="ENTH" evidence="8">
    <location>
        <begin position="12"/>
        <end position="147"/>
    </location>
</feature>
<dbReference type="Pfam" id="PF02809">
    <property type="entry name" value="UIM"/>
    <property type="match status" value="2"/>
</dbReference>
<comment type="caution">
    <text evidence="9">The sequence shown here is derived from an EMBL/GenBank/DDBJ whole genome shotgun (WGS) entry which is preliminary data.</text>
</comment>
<dbReference type="SMART" id="SM00726">
    <property type="entry name" value="UIM"/>
    <property type="match status" value="2"/>
</dbReference>
<organism evidence="9 10">
    <name type="scientific">Boothiomyces macroporosus</name>
    <dbReference type="NCBI Taxonomy" id="261099"/>
    <lineage>
        <taxon>Eukaryota</taxon>
        <taxon>Fungi</taxon>
        <taxon>Fungi incertae sedis</taxon>
        <taxon>Chytridiomycota</taxon>
        <taxon>Chytridiomycota incertae sedis</taxon>
        <taxon>Chytridiomycetes</taxon>
        <taxon>Rhizophydiales</taxon>
        <taxon>Terramycetaceae</taxon>
        <taxon>Boothiomyces</taxon>
    </lineage>
</organism>
<feature type="region of interest" description="Disordered" evidence="7">
    <location>
        <begin position="520"/>
        <end position="562"/>
    </location>
</feature>
<feature type="region of interest" description="Disordered" evidence="7">
    <location>
        <begin position="321"/>
        <end position="349"/>
    </location>
</feature>
<keyword evidence="10" id="KW-1185">Reference proteome</keyword>
<dbReference type="SUPFAM" id="SSF48464">
    <property type="entry name" value="ENTH/VHS domain"/>
    <property type="match status" value="1"/>
</dbReference>
<keyword evidence="6" id="KW-0175">Coiled coil</keyword>
<evidence type="ECO:0000256" key="2">
    <source>
        <dbReference type="ARBA" id="ARBA00010130"/>
    </source>
</evidence>
<evidence type="ECO:0000256" key="4">
    <source>
        <dbReference type="ARBA" id="ARBA00022553"/>
    </source>
</evidence>
<reference evidence="9" key="1">
    <citation type="submission" date="2020-05" db="EMBL/GenBank/DDBJ databases">
        <title>Phylogenomic resolution of chytrid fungi.</title>
        <authorList>
            <person name="Stajich J.E."/>
            <person name="Amses K."/>
            <person name="Simmons R."/>
            <person name="Seto K."/>
            <person name="Myers J."/>
            <person name="Bonds A."/>
            <person name="Quandt C.A."/>
            <person name="Barry K."/>
            <person name="Liu P."/>
            <person name="Grigoriev I."/>
            <person name="Longcore J.E."/>
            <person name="James T.Y."/>
        </authorList>
    </citation>
    <scope>NUCLEOTIDE SEQUENCE</scope>
    <source>
        <strain evidence="9">PLAUS21</strain>
    </source>
</reference>
<dbReference type="PANTHER" id="PTHR12276:SF110">
    <property type="entry name" value="EPSIN-1-RELATED"/>
    <property type="match status" value="1"/>
</dbReference>
<feature type="compositionally biased region" description="Low complexity" evidence="7">
    <location>
        <begin position="424"/>
        <end position="463"/>
    </location>
</feature>
<dbReference type="Proteomes" id="UP001210925">
    <property type="component" value="Unassembled WGS sequence"/>
</dbReference>
<name>A0AAD5UDZ6_9FUNG</name>
<keyword evidence="3" id="KW-0963">Cytoplasm</keyword>
<dbReference type="SMART" id="SM00273">
    <property type="entry name" value="ENTH"/>
    <property type="match status" value="1"/>
</dbReference>
<feature type="compositionally biased region" description="Low complexity" evidence="7">
    <location>
        <begin position="533"/>
        <end position="562"/>
    </location>
</feature>
<evidence type="ECO:0000256" key="5">
    <source>
        <dbReference type="ARBA" id="ARBA00023121"/>
    </source>
</evidence>
<accession>A0AAD5UDZ6</accession>
<dbReference type="Pfam" id="PF01417">
    <property type="entry name" value="ENTH"/>
    <property type="match status" value="1"/>
</dbReference>
<evidence type="ECO:0000256" key="3">
    <source>
        <dbReference type="ARBA" id="ARBA00022490"/>
    </source>
</evidence>
<dbReference type="PANTHER" id="PTHR12276">
    <property type="entry name" value="EPSIN/ENT-RELATED"/>
    <property type="match status" value="1"/>
</dbReference>
<gene>
    <name evidence="9" type="ORF">HK103_006233</name>
</gene>
<dbReference type="GO" id="GO:0005543">
    <property type="term" value="F:phospholipid binding"/>
    <property type="evidence" value="ECO:0007669"/>
    <property type="project" value="TreeGrafter"/>
</dbReference>
<keyword evidence="4" id="KW-0597">Phosphoprotein</keyword>
<dbReference type="InterPro" id="IPR008942">
    <property type="entry name" value="ENTH_VHS"/>
</dbReference>
<dbReference type="Gene3D" id="1.25.40.90">
    <property type="match status" value="1"/>
</dbReference>
<keyword evidence="5" id="KW-0446">Lipid-binding</keyword>
<dbReference type="AlphaFoldDB" id="A0AAD5UDZ6"/>
<evidence type="ECO:0000259" key="8">
    <source>
        <dbReference type="PROSITE" id="PS50942"/>
    </source>
</evidence>
<feature type="coiled-coil region" evidence="6">
    <location>
        <begin position="177"/>
        <end position="210"/>
    </location>
</feature>
<comment type="similarity">
    <text evidence="2">Belongs to the epsin family.</text>
</comment>
<dbReference type="GO" id="GO:0006897">
    <property type="term" value="P:endocytosis"/>
    <property type="evidence" value="ECO:0007669"/>
    <property type="project" value="TreeGrafter"/>
</dbReference>
<evidence type="ECO:0000256" key="1">
    <source>
        <dbReference type="ARBA" id="ARBA00004496"/>
    </source>
</evidence>
<sequence>MSLKSAVRTIKAIGKGYSDLELKVRQATCNDTVLFINLVGSIRFVVTRDLSVQRDFVVIMHVLDKRMNDSGKNWRHVFKALTVLKYLLENGSEMTIQHAKDNLHVIKTLKEYQYVDEEGRDQGANVRNIVKELILLLNDDSLLRERRQGRGQLNERMGYQSGFRRSNEEDADLRRAIEASKEQAAIDENRRRELQEEADLQRAIELSEKEALERRRMQMNNTGDSFVSPKGKKDDIIDFFGSLEQPAPIQQQDPFGAFGGFDPFQQQQQLLQQQQQQQMFMQQQMQQQFLMQEQQRLYNEQLQQQQMQQMMQQNPFGNMQQNNASAPHNPFAAPAPPPVQKPAPQKEVDLSSNPNAILDPFAAIAKVQTNPVGPNTQQFVGNTGSSNPFGMTQNQTGNQMSGFGSMPQNQTGQSGNQMGGFGGFSQSNSSQTQFSQNQSPQQQNKQLFNLDASSLTSKSSTAAPKNPFSSTNTNHYQWEPQKPKPTLSELSGFTPMQPTNTGSFMTPSLTGNSQGNPFQNQMQNMGQTPLGMNQMGQQITQQQNPNPFQQQQANPFGQSPFF</sequence>
<dbReference type="GO" id="GO:0005768">
    <property type="term" value="C:endosome"/>
    <property type="evidence" value="ECO:0007669"/>
    <property type="project" value="TreeGrafter"/>
</dbReference>
<dbReference type="InterPro" id="IPR003903">
    <property type="entry name" value="UIM_dom"/>
</dbReference>
<dbReference type="GO" id="GO:0030125">
    <property type="term" value="C:clathrin vesicle coat"/>
    <property type="evidence" value="ECO:0007669"/>
    <property type="project" value="TreeGrafter"/>
</dbReference>
<dbReference type="GO" id="GO:0030276">
    <property type="term" value="F:clathrin binding"/>
    <property type="evidence" value="ECO:0007669"/>
    <property type="project" value="TreeGrafter"/>
</dbReference>
<dbReference type="InterPro" id="IPR013809">
    <property type="entry name" value="ENTH"/>
</dbReference>
<evidence type="ECO:0000313" key="9">
    <source>
        <dbReference type="EMBL" id="KAJ3255508.1"/>
    </source>
</evidence>
<dbReference type="EMBL" id="JADGKB010000065">
    <property type="protein sequence ID" value="KAJ3255508.1"/>
    <property type="molecule type" value="Genomic_DNA"/>
</dbReference>
<dbReference type="PROSITE" id="PS50942">
    <property type="entry name" value="ENTH"/>
    <property type="match status" value="1"/>
</dbReference>
<feature type="compositionally biased region" description="Polar residues" evidence="7">
    <location>
        <begin position="373"/>
        <end position="411"/>
    </location>
</feature>
<feature type="compositionally biased region" description="Polar residues" evidence="7">
    <location>
        <begin position="520"/>
        <end position="531"/>
    </location>
</feature>
<feature type="region of interest" description="Disordered" evidence="7">
    <location>
        <begin position="373"/>
        <end position="496"/>
    </location>
</feature>
<protein>
    <recommendedName>
        <fullName evidence="8">ENTH domain-containing protein</fullName>
    </recommendedName>
</protein>